<dbReference type="PANTHER" id="PTHR24148">
    <property type="entry name" value="ANKYRIN REPEAT DOMAIN-CONTAINING PROTEIN 39 HOMOLOG-RELATED"/>
    <property type="match status" value="1"/>
</dbReference>
<organism evidence="2 3">
    <name type="scientific">Bionectria ochroleuca</name>
    <name type="common">Gliocladium roseum</name>
    <dbReference type="NCBI Taxonomy" id="29856"/>
    <lineage>
        <taxon>Eukaryota</taxon>
        <taxon>Fungi</taxon>
        <taxon>Dikarya</taxon>
        <taxon>Ascomycota</taxon>
        <taxon>Pezizomycotina</taxon>
        <taxon>Sordariomycetes</taxon>
        <taxon>Hypocreomycetidae</taxon>
        <taxon>Hypocreales</taxon>
        <taxon>Bionectriaceae</taxon>
        <taxon>Clonostachys</taxon>
    </lineage>
</organism>
<keyword evidence="3" id="KW-1185">Reference proteome</keyword>
<dbReference type="Pfam" id="PF06985">
    <property type="entry name" value="HET"/>
    <property type="match status" value="1"/>
</dbReference>
<dbReference type="InterPro" id="IPR010730">
    <property type="entry name" value="HET"/>
</dbReference>
<evidence type="ECO:0000259" key="1">
    <source>
        <dbReference type="Pfam" id="PF06985"/>
    </source>
</evidence>
<dbReference type="Pfam" id="PF26639">
    <property type="entry name" value="Het-6_barrel"/>
    <property type="match status" value="1"/>
</dbReference>
<protein>
    <recommendedName>
        <fullName evidence="1">Heterokaryon incompatibility domain-containing protein</fullName>
    </recommendedName>
</protein>
<dbReference type="Proteomes" id="UP000766486">
    <property type="component" value="Unassembled WGS sequence"/>
</dbReference>
<name>A0ABY6TZB2_BIOOC</name>
<proteinExistence type="predicted"/>
<dbReference type="EMBL" id="CABFNS010000715">
    <property type="protein sequence ID" value="VUC24040.1"/>
    <property type="molecule type" value="Genomic_DNA"/>
</dbReference>
<feature type="domain" description="Heterokaryon incompatibility" evidence="1">
    <location>
        <begin position="54"/>
        <end position="238"/>
    </location>
</feature>
<reference evidence="2 3" key="1">
    <citation type="submission" date="2019-06" db="EMBL/GenBank/DDBJ databases">
        <authorList>
            <person name="Broberg M."/>
        </authorList>
    </citation>
    <scope>NUCLEOTIDE SEQUENCE [LARGE SCALE GENOMIC DNA]</scope>
</reference>
<evidence type="ECO:0000313" key="3">
    <source>
        <dbReference type="Proteomes" id="UP000766486"/>
    </source>
</evidence>
<gene>
    <name evidence="2" type="ORF">CLO192961_LOCUS132591</name>
</gene>
<accession>A0ABY6TZB2</accession>
<sequence>MEDLRRKHFVWERTPYPTDLRAHETRLVALLPGKWNENIRCELFSVYDAKRPPYQALSYAWGAPGHQASLIHVNGCEFPVTVNLGIALRFLRNSDEPVVLWIDALCINQHNDDERSSQVAKMRDIYEAADQVIIFLGHEPGYSTGRSPRRDPGACVRFIEQDSNEDLIRQFMRKWASSLSTKQISAPDIFCLIAILSKQTSCLELLQEIPARQLGAIFEALRIMLTSRWWDRIWVVQEAVVADHMVVRYGNASMPWNMLATVASLYRQGVISNCPTSVSSDDTKVLRLLSRVRDLDHFRQTWRAQSQNLDLLALLRQFCNRNSSDSRDKIFALLGLCDQSQTLNPDYSWDEVTVYVKYLIQIIQQKRSLSPLSGDIGRKNRQDMPSWVPDWSAIFDESDRGRLALADLYDACGGVVSTVWMVDKKGPPLRDPHYRQRWKGWDSDKAISQLEEGLVRLIESLESESEPETFLPLSIRNMLGHYERIFHNMAGGGERLEPLCRKLIPFCCLQGQRQPTSFINHSLLAVPYDNLNGYVDGSFAARGRFIGTVADVFEPLYSCNDKEAVLKETRKWHARLYLDRRGKGYDPSNLYTAFAETLLSSAKITANGPERLGLQDKAHLGSWLWRVVWRAGSVSQTDDQILIPPIRIDDLPDPLVVESYSAAMRVSLTKRSFFTTKDDRIGLGPISMRESDRIYILPGGKMPFILRRVPCQDKWQGEHTLSLVGECYLHGCMDGQMGLPNEGGIPDYLHLFKQRLPPAHEIPVQNEPDIEWITVL</sequence>
<comment type="caution">
    <text evidence="2">The sequence shown here is derived from an EMBL/GenBank/DDBJ whole genome shotgun (WGS) entry which is preliminary data.</text>
</comment>
<evidence type="ECO:0000313" key="2">
    <source>
        <dbReference type="EMBL" id="VUC24040.1"/>
    </source>
</evidence>
<dbReference type="InterPro" id="IPR052895">
    <property type="entry name" value="HetReg/Transcr_Mod"/>
</dbReference>
<dbReference type="PANTHER" id="PTHR24148:SF73">
    <property type="entry name" value="HET DOMAIN PROTEIN (AFU_ORTHOLOGUE AFUA_8G01020)"/>
    <property type="match status" value="1"/>
</dbReference>